<dbReference type="EMBL" id="KZ679688">
    <property type="protein sequence ID" value="PTB50594.1"/>
    <property type="molecule type" value="Genomic_DNA"/>
</dbReference>
<keyword evidence="2" id="KW-1185">Reference proteome</keyword>
<name>A0A2T4A0K5_TRIHA</name>
<proteinExistence type="predicted"/>
<accession>A0A2T4A0K5</accession>
<evidence type="ECO:0000313" key="1">
    <source>
        <dbReference type="EMBL" id="PTB50594.1"/>
    </source>
</evidence>
<sequence>MSSHNSATHKPENTLTASLLEQVPEDHEHSMKCFLTHPQIATERPPLGFRKIESEEEAKARVKAQVDAVVAVLGPSSNLPPPPKQ</sequence>
<gene>
    <name evidence="1" type="ORF">M431DRAFT_512184</name>
</gene>
<organism evidence="1 2">
    <name type="scientific">Trichoderma harzianum CBS 226.95</name>
    <dbReference type="NCBI Taxonomy" id="983964"/>
    <lineage>
        <taxon>Eukaryota</taxon>
        <taxon>Fungi</taxon>
        <taxon>Dikarya</taxon>
        <taxon>Ascomycota</taxon>
        <taxon>Pezizomycotina</taxon>
        <taxon>Sordariomycetes</taxon>
        <taxon>Hypocreomycetidae</taxon>
        <taxon>Hypocreales</taxon>
        <taxon>Hypocreaceae</taxon>
        <taxon>Trichoderma</taxon>
    </lineage>
</organism>
<protein>
    <submittedName>
        <fullName evidence="1">Uncharacterized protein</fullName>
    </submittedName>
</protein>
<reference evidence="1 2" key="1">
    <citation type="submission" date="2016-07" db="EMBL/GenBank/DDBJ databases">
        <title>Multiple horizontal gene transfer events from other fungi enriched the ability of initially mycotrophic Trichoderma (Ascomycota) to feed on dead plant biomass.</title>
        <authorList>
            <consortium name="DOE Joint Genome Institute"/>
            <person name="Aerts A."/>
            <person name="Atanasova L."/>
            <person name="Chenthamara K."/>
            <person name="Zhang J."/>
            <person name="Grujic M."/>
            <person name="Henrissat B."/>
            <person name="Kuo A."/>
            <person name="Salamov A."/>
            <person name="Lipzen A."/>
            <person name="Labutti K."/>
            <person name="Barry K."/>
            <person name="Miao Y."/>
            <person name="Rahimi M.J."/>
            <person name="Shen Q."/>
            <person name="Grigoriev I.V."/>
            <person name="Kubicek C.P."/>
            <person name="Druzhinina I.S."/>
        </authorList>
    </citation>
    <scope>NUCLEOTIDE SEQUENCE [LARGE SCALE GENOMIC DNA]</scope>
    <source>
        <strain evidence="1 2">CBS 226.95</strain>
    </source>
</reference>
<dbReference type="RefSeq" id="XP_024770271.1">
    <property type="nucleotide sequence ID" value="XM_024919796.1"/>
</dbReference>
<dbReference type="AlphaFoldDB" id="A0A2T4A0K5"/>
<evidence type="ECO:0000313" key="2">
    <source>
        <dbReference type="Proteomes" id="UP000241690"/>
    </source>
</evidence>
<dbReference type="GeneID" id="36628365"/>
<dbReference type="Proteomes" id="UP000241690">
    <property type="component" value="Unassembled WGS sequence"/>
</dbReference>